<reference evidence="8 9" key="1">
    <citation type="submission" date="2020-04" db="EMBL/GenBank/DDBJ databases">
        <title>MicrobeNet Type strains.</title>
        <authorList>
            <person name="Nicholson A.C."/>
        </authorList>
    </citation>
    <scope>NUCLEOTIDE SEQUENCE [LARGE SCALE GENOMIC DNA]</scope>
    <source>
        <strain evidence="8 9">ATCC 23612</strain>
    </source>
</reference>
<dbReference type="Pfam" id="PF04542">
    <property type="entry name" value="Sigma70_r2"/>
    <property type="match status" value="1"/>
</dbReference>
<sequence length="301" mass="33209">MTTDVFEEHRSLLTGVAYRILGSASDEEDLVQETWLRWSCVDPAAVDDPRAYLVTVTSRLAIDRLRSARARRESYVGDWLPEPVSDIPDGAEHAELADSVEFALLVVLETLSPLERAVFVLREAFQMPYAEIGAVIGREEAATRQLARRAREHVRDRRPRFEADRAVRRRMTERFLGACLEGDLEGLTGLLADDVTLVSDSGGRTRAPRRTMEGAEKVGRFLSALSRPHNMERFLASAGLGGAEELRPAVIEVNGGPAAAVSVGGRVIALLSLDIADGRVRHVYLLVNPDKMSRLRSPEPS</sequence>
<accession>A0A7X6RQH7</accession>
<name>A0A7X6RQH7_9ACTN</name>
<dbReference type="PANTHER" id="PTHR30173">
    <property type="entry name" value="SIGMA 19 FACTOR"/>
    <property type="match status" value="1"/>
</dbReference>
<dbReference type="InterPro" id="IPR007627">
    <property type="entry name" value="RNA_pol_sigma70_r2"/>
</dbReference>
<comment type="similarity">
    <text evidence="1">Belongs to the sigma-70 factor family. ECF subfamily.</text>
</comment>
<keyword evidence="4" id="KW-0731">Sigma factor</keyword>
<dbReference type="Proteomes" id="UP000553209">
    <property type="component" value="Unassembled WGS sequence"/>
</dbReference>
<gene>
    <name evidence="8" type="primary">sigJ</name>
    <name evidence="8" type="ORF">HGB44_11340</name>
</gene>
<evidence type="ECO:0000256" key="1">
    <source>
        <dbReference type="ARBA" id="ARBA00010641"/>
    </source>
</evidence>
<dbReference type="InterPro" id="IPR013324">
    <property type="entry name" value="RNA_pol_sigma_r3/r4-like"/>
</dbReference>
<keyword evidence="9" id="KW-1185">Reference proteome</keyword>
<dbReference type="Gene3D" id="1.10.1740.10">
    <property type="match status" value="1"/>
</dbReference>
<dbReference type="InterPro" id="IPR032710">
    <property type="entry name" value="NTF2-like_dom_sf"/>
</dbReference>
<evidence type="ECO:0000256" key="5">
    <source>
        <dbReference type="ARBA" id="ARBA00023163"/>
    </source>
</evidence>
<dbReference type="SUPFAM" id="SSF54427">
    <property type="entry name" value="NTF2-like"/>
    <property type="match status" value="1"/>
</dbReference>
<keyword evidence="5" id="KW-0804">Transcription</keyword>
<dbReference type="AlphaFoldDB" id="A0A7X6RQH7"/>
<proteinExistence type="inferred from homology"/>
<dbReference type="InterPro" id="IPR036388">
    <property type="entry name" value="WH-like_DNA-bd_sf"/>
</dbReference>
<feature type="domain" description="RNA polymerase sigma-70 region 2" evidence="6">
    <location>
        <begin position="6"/>
        <end position="69"/>
    </location>
</feature>
<dbReference type="SUPFAM" id="SSF88946">
    <property type="entry name" value="Sigma2 domain of RNA polymerase sigma factors"/>
    <property type="match status" value="1"/>
</dbReference>
<dbReference type="SUPFAM" id="SSF88659">
    <property type="entry name" value="Sigma3 and sigma4 domains of RNA polymerase sigma factors"/>
    <property type="match status" value="1"/>
</dbReference>
<evidence type="ECO:0000256" key="4">
    <source>
        <dbReference type="ARBA" id="ARBA00023082"/>
    </source>
</evidence>
<evidence type="ECO:0000259" key="6">
    <source>
        <dbReference type="Pfam" id="PF04542"/>
    </source>
</evidence>
<organism evidence="8 9">
    <name type="scientific">Nocardiopsis alborubida</name>
    <dbReference type="NCBI Taxonomy" id="146802"/>
    <lineage>
        <taxon>Bacteria</taxon>
        <taxon>Bacillati</taxon>
        <taxon>Actinomycetota</taxon>
        <taxon>Actinomycetes</taxon>
        <taxon>Streptosporangiales</taxon>
        <taxon>Nocardiopsidaceae</taxon>
        <taxon>Nocardiopsis</taxon>
    </lineage>
</organism>
<dbReference type="EMBL" id="JAAXPG010000009">
    <property type="protein sequence ID" value="NKY98242.1"/>
    <property type="molecule type" value="Genomic_DNA"/>
</dbReference>
<evidence type="ECO:0000313" key="8">
    <source>
        <dbReference type="EMBL" id="NKY98242.1"/>
    </source>
</evidence>
<dbReference type="InterPro" id="IPR013325">
    <property type="entry name" value="RNA_pol_sigma_r2"/>
</dbReference>
<evidence type="ECO:0000259" key="7">
    <source>
        <dbReference type="Pfam" id="PF08281"/>
    </source>
</evidence>
<comment type="caution">
    <text evidence="8">The sequence shown here is derived from an EMBL/GenBank/DDBJ whole genome shotgun (WGS) entry which is preliminary data.</text>
</comment>
<dbReference type="Pfam" id="PF08281">
    <property type="entry name" value="Sigma70_r4_2"/>
    <property type="match status" value="1"/>
</dbReference>
<dbReference type="NCBIfam" id="NF007214">
    <property type="entry name" value="PRK09636.1"/>
    <property type="match status" value="1"/>
</dbReference>
<keyword evidence="3" id="KW-0805">Transcription regulation</keyword>
<dbReference type="NCBIfam" id="TIGR02937">
    <property type="entry name" value="sigma70-ECF"/>
    <property type="match status" value="1"/>
</dbReference>
<evidence type="ECO:0000256" key="2">
    <source>
        <dbReference type="ARBA" id="ARBA00011344"/>
    </source>
</evidence>
<protein>
    <submittedName>
        <fullName evidence="8">RNA polymerase sigma factor SigJ</fullName>
    </submittedName>
</protein>
<evidence type="ECO:0000313" key="9">
    <source>
        <dbReference type="Proteomes" id="UP000553209"/>
    </source>
</evidence>
<dbReference type="GO" id="GO:0016987">
    <property type="term" value="F:sigma factor activity"/>
    <property type="evidence" value="ECO:0007669"/>
    <property type="project" value="UniProtKB-KW"/>
</dbReference>
<dbReference type="GO" id="GO:0003677">
    <property type="term" value="F:DNA binding"/>
    <property type="evidence" value="ECO:0007669"/>
    <property type="project" value="InterPro"/>
</dbReference>
<dbReference type="GO" id="GO:0006352">
    <property type="term" value="P:DNA-templated transcription initiation"/>
    <property type="evidence" value="ECO:0007669"/>
    <property type="project" value="InterPro"/>
</dbReference>
<evidence type="ECO:0000256" key="3">
    <source>
        <dbReference type="ARBA" id="ARBA00023015"/>
    </source>
</evidence>
<dbReference type="InterPro" id="IPR052704">
    <property type="entry name" value="ECF_Sigma-70_Domain"/>
</dbReference>
<dbReference type="Gene3D" id="1.10.10.10">
    <property type="entry name" value="Winged helix-like DNA-binding domain superfamily/Winged helix DNA-binding domain"/>
    <property type="match status" value="1"/>
</dbReference>
<dbReference type="Gene3D" id="3.10.450.50">
    <property type="match status" value="1"/>
</dbReference>
<dbReference type="InterPro" id="IPR014284">
    <property type="entry name" value="RNA_pol_sigma-70_dom"/>
</dbReference>
<dbReference type="InterPro" id="IPR013249">
    <property type="entry name" value="RNA_pol_sigma70_r4_t2"/>
</dbReference>
<comment type="subunit">
    <text evidence="2">Interacts transiently with the RNA polymerase catalytic core formed by RpoA, RpoB, RpoC and RpoZ (2 alpha, 1 beta, 1 beta' and 1 omega subunit) to form the RNA polymerase holoenzyme that can initiate transcription.</text>
</comment>
<dbReference type="RefSeq" id="WP_061083393.1">
    <property type="nucleotide sequence ID" value="NZ_JAAXPG010000009.1"/>
</dbReference>
<dbReference type="PANTHER" id="PTHR30173:SF36">
    <property type="entry name" value="ECF RNA POLYMERASE SIGMA FACTOR SIGJ"/>
    <property type="match status" value="1"/>
</dbReference>
<feature type="domain" description="RNA polymerase sigma factor 70 region 4 type 2" evidence="7">
    <location>
        <begin position="103"/>
        <end position="153"/>
    </location>
</feature>